<gene>
    <name evidence="1" type="ORF">RHO25_005936</name>
</gene>
<accession>A0ABZ0NP48</accession>
<dbReference type="GeneID" id="90644198"/>
<evidence type="ECO:0000313" key="2">
    <source>
        <dbReference type="Proteomes" id="UP001302367"/>
    </source>
</evidence>
<organism evidence="1 2">
    <name type="scientific">Cercospora beticola</name>
    <name type="common">Sugarbeet leaf spot fungus</name>
    <dbReference type="NCBI Taxonomy" id="122368"/>
    <lineage>
        <taxon>Eukaryota</taxon>
        <taxon>Fungi</taxon>
        <taxon>Dikarya</taxon>
        <taxon>Ascomycota</taxon>
        <taxon>Pezizomycotina</taxon>
        <taxon>Dothideomycetes</taxon>
        <taxon>Dothideomycetidae</taxon>
        <taxon>Mycosphaerellales</taxon>
        <taxon>Mycosphaerellaceae</taxon>
        <taxon>Cercospora</taxon>
    </lineage>
</organism>
<name>A0ABZ0NP48_CERBT</name>
<reference evidence="1 2" key="1">
    <citation type="submission" date="2023-09" db="EMBL/GenBank/DDBJ databases">
        <title>Complete-Gapless Cercospora beticola genome.</title>
        <authorList>
            <person name="Wyatt N.A."/>
            <person name="Spanner R.E."/>
            <person name="Bolton M.D."/>
        </authorList>
    </citation>
    <scope>NUCLEOTIDE SEQUENCE [LARGE SCALE GENOMIC DNA]</scope>
    <source>
        <strain evidence="1">Cb09-40</strain>
    </source>
</reference>
<protein>
    <submittedName>
        <fullName evidence="1">Uncharacterized protein</fullName>
    </submittedName>
</protein>
<evidence type="ECO:0000313" key="1">
    <source>
        <dbReference type="EMBL" id="WPB01312.1"/>
    </source>
</evidence>
<keyword evidence="2" id="KW-1185">Reference proteome</keyword>
<proteinExistence type="predicted"/>
<dbReference type="Proteomes" id="UP001302367">
    <property type="component" value="Chromosome 4"/>
</dbReference>
<dbReference type="EMBL" id="CP134187">
    <property type="protein sequence ID" value="WPB01312.1"/>
    <property type="molecule type" value="Genomic_DNA"/>
</dbReference>
<dbReference type="RefSeq" id="XP_065458791.1">
    <property type="nucleotide sequence ID" value="XM_065602719.1"/>
</dbReference>
<sequence length="117" mass="13321">MLYPCHASSLNHAKALYIAADRDKRIENVQSYPFRRPQVQPVQLIQIQHGNVGSTTCEGHVLLQPDHHPRFPDGISEYAQHASDSYQWTLHFFTDSFIYIGKPFFPRKESAGAPVSL</sequence>